<evidence type="ECO:0000313" key="5">
    <source>
        <dbReference type="EMBL" id="RVU47794.1"/>
    </source>
</evidence>
<feature type="domain" description="Methyltransferase" evidence="4">
    <location>
        <begin position="24"/>
        <end position="109"/>
    </location>
</feature>
<dbReference type="InterPro" id="IPR029063">
    <property type="entry name" value="SAM-dependent_MTases_sf"/>
</dbReference>
<protein>
    <submittedName>
        <fullName evidence="5">Class I SAM-dependent methyltransferase</fullName>
    </submittedName>
</protein>
<dbReference type="Gene3D" id="3.40.50.150">
    <property type="entry name" value="Vaccinia Virus protein VP39"/>
    <property type="match status" value="1"/>
</dbReference>
<dbReference type="Pfam" id="PF13649">
    <property type="entry name" value="Methyltransf_25"/>
    <property type="match status" value="1"/>
</dbReference>
<evidence type="ECO:0000256" key="3">
    <source>
        <dbReference type="ARBA" id="ARBA00022691"/>
    </source>
</evidence>
<sequence length="188" mass="20001">MHGLGAPSAWVRRFTPLLPAGATVLDVACGGGRHLQWLASQGHRVMGVDRDPTALALVAQALPAAELLQADLEGAPWPLPGRRFDAIVVTNYLWRPLFPALLAALAPGGIYLHETFADGHQHIGRPSRPDFLLQRGELLRVCAGLRVVAFEDGFEAPADPAGSGRCVQRIVAVNETAAGGIEARWPLG</sequence>
<dbReference type="PANTHER" id="PTHR43464:SF19">
    <property type="entry name" value="UBIQUINONE BIOSYNTHESIS O-METHYLTRANSFERASE, MITOCHONDRIAL"/>
    <property type="match status" value="1"/>
</dbReference>
<accession>A0A437RM09</accession>
<evidence type="ECO:0000256" key="1">
    <source>
        <dbReference type="ARBA" id="ARBA00022603"/>
    </source>
</evidence>
<dbReference type="GO" id="GO:0008168">
    <property type="term" value="F:methyltransferase activity"/>
    <property type="evidence" value="ECO:0007669"/>
    <property type="project" value="UniProtKB-KW"/>
</dbReference>
<dbReference type="CDD" id="cd02440">
    <property type="entry name" value="AdoMet_MTases"/>
    <property type="match status" value="1"/>
</dbReference>
<keyword evidence="1 5" id="KW-0489">Methyltransferase</keyword>
<dbReference type="OrthoDB" id="9804312at2"/>
<dbReference type="EMBL" id="SACR01000002">
    <property type="protein sequence ID" value="RVU47794.1"/>
    <property type="molecule type" value="Genomic_DNA"/>
</dbReference>
<evidence type="ECO:0000259" key="4">
    <source>
        <dbReference type="Pfam" id="PF13649"/>
    </source>
</evidence>
<dbReference type="SUPFAM" id="SSF53335">
    <property type="entry name" value="S-adenosyl-L-methionine-dependent methyltransferases"/>
    <property type="match status" value="1"/>
</dbReference>
<comment type="caution">
    <text evidence="5">The sequence shown here is derived from an EMBL/GenBank/DDBJ whole genome shotgun (WGS) entry which is preliminary data.</text>
</comment>
<proteinExistence type="predicted"/>
<evidence type="ECO:0000313" key="6">
    <source>
        <dbReference type="Proteomes" id="UP000285575"/>
    </source>
</evidence>
<dbReference type="PANTHER" id="PTHR43464">
    <property type="entry name" value="METHYLTRANSFERASE"/>
    <property type="match status" value="1"/>
</dbReference>
<reference evidence="5 6" key="1">
    <citation type="submission" date="2019-01" db="EMBL/GenBank/DDBJ databases">
        <authorList>
            <person name="Chen W.-M."/>
        </authorList>
    </citation>
    <scope>NUCLEOTIDE SEQUENCE [LARGE SCALE GENOMIC DNA]</scope>
    <source>
        <strain evidence="5 6">KYPY4</strain>
    </source>
</reference>
<keyword evidence="2 5" id="KW-0808">Transferase</keyword>
<keyword evidence="6" id="KW-1185">Reference proteome</keyword>
<name>A0A437RM09_9BURK</name>
<dbReference type="GO" id="GO:0032259">
    <property type="term" value="P:methylation"/>
    <property type="evidence" value="ECO:0007669"/>
    <property type="project" value="UniProtKB-KW"/>
</dbReference>
<evidence type="ECO:0000256" key="2">
    <source>
        <dbReference type="ARBA" id="ARBA00022679"/>
    </source>
</evidence>
<dbReference type="Proteomes" id="UP000285575">
    <property type="component" value="Unassembled WGS sequence"/>
</dbReference>
<dbReference type="InterPro" id="IPR041698">
    <property type="entry name" value="Methyltransf_25"/>
</dbReference>
<keyword evidence="3" id="KW-0949">S-adenosyl-L-methionine</keyword>
<dbReference type="AlphaFoldDB" id="A0A437RM09"/>
<organism evidence="5 6">
    <name type="scientific">Rubrivivax rivuli</name>
    <dbReference type="NCBI Taxonomy" id="1862385"/>
    <lineage>
        <taxon>Bacteria</taxon>
        <taxon>Pseudomonadati</taxon>
        <taxon>Pseudomonadota</taxon>
        <taxon>Betaproteobacteria</taxon>
        <taxon>Burkholderiales</taxon>
        <taxon>Sphaerotilaceae</taxon>
        <taxon>Rubrivivax</taxon>
    </lineage>
</organism>
<gene>
    <name evidence="5" type="ORF">EOE66_05300</name>
</gene>